<protein>
    <recommendedName>
        <fullName evidence="5">SRCR domain-containing protein</fullName>
    </recommendedName>
</protein>
<gene>
    <name evidence="6" type="ORF">RIMI_LOCUS21119676</name>
</gene>
<dbReference type="PANTHER" id="PTHR19331:SF470">
    <property type="entry name" value="DELETED IN MALIGNANT BRAIN TUMORS 1 PROTEIN"/>
    <property type="match status" value="1"/>
</dbReference>
<dbReference type="Proteomes" id="UP001176940">
    <property type="component" value="Unassembled WGS sequence"/>
</dbReference>
<dbReference type="EMBL" id="CAUEEQ010073229">
    <property type="protein sequence ID" value="CAJ0966261.1"/>
    <property type="molecule type" value="Genomic_DNA"/>
</dbReference>
<evidence type="ECO:0000313" key="6">
    <source>
        <dbReference type="EMBL" id="CAJ0966261.1"/>
    </source>
</evidence>
<feature type="disulfide bond" evidence="4">
    <location>
        <begin position="76"/>
        <end position="86"/>
    </location>
</feature>
<keyword evidence="7" id="KW-1185">Reference proteome</keyword>
<dbReference type="InterPro" id="IPR001190">
    <property type="entry name" value="SRCR"/>
</dbReference>
<dbReference type="Pfam" id="PF00530">
    <property type="entry name" value="SRCR"/>
    <property type="match status" value="4"/>
</dbReference>
<dbReference type="PROSITE" id="PS50287">
    <property type="entry name" value="SRCR_2"/>
    <property type="match status" value="4"/>
</dbReference>
<comment type="caution">
    <text evidence="4">Lacks conserved residue(s) required for the propagation of feature annotation.</text>
</comment>
<evidence type="ECO:0000259" key="5">
    <source>
        <dbReference type="PROSITE" id="PS50287"/>
    </source>
</evidence>
<evidence type="ECO:0000256" key="4">
    <source>
        <dbReference type="PROSITE-ProRule" id="PRU00196"/>
    </source>
</evidence>
<evidence type="ECO:0000256" key="3">
    <source>
        <dbReference type="ARBA" id="ARBA00023157"/>
    </source>
</evidence>
<keyword evidence="3 4" id="KW-1015">Disulfide bond</keyword>
<dbReference type="Gene3D" id="3.10.250.10">
    <property type="entry name" value="SRCR-like domain"/>
    <property type="match status" value="4"/>
</dbReference>
<keyword evidence="2" id="KW-0677">Repeat</keyword>
<comment type="caution">
    <text evidence="6">The sequence shown here is derived from an EMBL/GenBank/DDBJ whole genome shotgun (WGS) entry which is preliminary data.</text>
</comment>
<evidence type="ECO:0000313" key="7">
    <source>
        <dbReference type="Proteomes" id="UP001176940"/>
    </source>
</evidence>
<dbReference type="PRINTS" id="PR00258">
    <property type="entry name" value="SPERACTRCPTR"/>
</dbReference>
<dbReference type="SMART" id="SM00202">
    <property type="entry name" value="SR"/>
    <property type="match status" value="4"/>
</dbReference>
<feature type="disulfide bond" evidence="4">
    <location>
        <begin position="153"/>
        <end position="214"/>
    </location>
</feature>
<sequence>SGSDLSIRLVNGNGQCNGRVEILYNGAWGTVCDDYWDINAAQVVCRQLNCGQALAFNGSAAFGQGQGVIVLDDVQCTGNEQHVWDCLHQPFTVHNCGHNEDAGVVCSGSGSDLSIRLVNGNGQCNGRVEILYNGAWGTVCDDYWDINAAQVVCRQLNCGQALAFNGSAAFGQGQGVIVLDDVQCTGNEQHVWDCLHQPFTVHNCGHNEDAGVVCSGSGSDLSIRLVNGNGQCNGRVEILYNGAWGTVCDDYWDINAAQVVCRQLNCGYYVCQRQALAFNGSAAFGQGQGVIVLDDVQCTGNEQHVWDCLHQPFTVHNCGHNEDAGVVCSGSGSDLSIRLVNGNGQCNGRVEILYNGAWGTVCDDYWDINAAQVVCRQLNCGQALAFNGSAAFGQGQGVIVLDDVQCTGNEQHVWDCLHQPFTVHNCGHNEDAGVVCSGIFSK</sequence>
<accession>A0ABN9MHM7</accession>
<feature type="domain" description="SRCR" evidence="5">
    <location>
        <begin position="337"/>
        <end position="437"/>
    </location>
</feature>
<evidence type="ECO:0000256" key="2">
    <source>
        <dbReference type="ARBA" id="ARBA00022737"/>
    </source>
</evidence>
<name>A0ABN9MHM7_9NEOB</name>
<feature type="disulfide bond" evidence="4">
    <location>
        <begin position="362"/>
        <end position="426"/>
    </location>
</feature>
<dbReference type="SUPFAM" id="SSF56487">
    <property type="entry name" value="SRCR-like"/>
    <property type="match status" value="4"/>
</dbReference>
<feature type="domain" description="SRCR" evidence="5">
    <location>
        <begin position="115"/>
        <end position="215"/>
    </location>
</feature>
<feature type="disulfide bond" evidence="4">
    <location>
        <begin position="406"/>
        <end position="416"/>
    </location>
</feature>
<evidence type="ECO:0000256" key="1">
    <source>
        <dbReference type="ARBA" id="ARBA00022729"/>
    </source>
</evidence>
<organism evidence="6 7">
    <name type="scientific">Ranitomeya imitator</name>
    <name type="common">mimic poison frog</name>
    <dbReference type="NCBI Taxonomy" id="111125"/>
    <lineage>
        <taxon>Eukaryota</taxon>
        <taxon>Metazoa</taxon>
        <taxon>Chordata</taxon>
        <taxon>Craniata</taxon>
        <taxon>Vertebrata</taxon>
        <taxon>Euteleostomi</taxon>
        <taxon>Amphibia</taxon>
        <taxon>Batrachia</taxon>
        <taxon>Anura</taxon>
        <taxon>Neobatrachia</taxon>
        <taxon>Hyloidea</taxon>
        <taxon>Dendrobatidae</taxon>
        <taxon>Dendrobatinae</taxon>
        <taxon>Ranitomeya</taxon>
    </lineage>
</organism>
<dbReference type="PANTHER" id="PTHR19331">
    <property type="entry name" value="SCAVENGER RECEPTOR DOMAIN-CONTAINING"/>
    <property type="match status" value="1"/>
</dbReference>
<proteinExistence type="predicted"/>
<reference evidence="6" key="1">
    <citation type="submission" date="2023-07" db="EMBL/GenBank/DDBJ databases">
        <authorList>
            <person name="Stuckert A."/>
        </authorList>
    </citation>
    <scope>NUCLEOTIDE SEQUENCE</scope>
</reference>
<dbReference type="InterPro" id="IPR036772">
    <property type="entry name" value="SRCR-like_dom_sf"/>
</dbReference>
<feature type="disulfide bond" evidence="4">
    <location>
        <begin position="298"/>
        <end position="308"/>
    </location>
</feature>
<feature type="disulfide bond" evidence="4">
    <location>
        <begin position="140"/>
        <end position="204"/>
    </location>
</feature>
<feature type="disulfide bond" evidence="4">
    <location>
        <begin position="45"/>
        <end position="106"/>
    </location>
</feature>
<feature type="domain" description="SRCR" evidence="5">
    <location>
        <begin position="223"/>
        <end position="329"/>
    </location>
</feature>
<feature type="disulfide bond" evidence="4">
    <location>
        <begin position="184"/>
        <end position="194"/>
    </location>
</feature>
<keyword evidence="1" id="KW-0732">Signal</keyword>
<feature type="domain" description="SRCR" evidence="5">
    <location>
        <begin position="7"/>
        <end position="107"/>
    </location>
</feature>
<feature type="non-terminal residue" evidence="6">
    <location>
        <position position="1"/>
    </location>
</feature>
<feature type="disulfide bond" evidence="4">
    <location>
        <begin position="375"/>
        <end position="436"/>
    </location>
</feature>
<feature type="disulfide bond" evidence="4">
    <location>
        <begin position="32"/>
        <end position="96"/>
    </location>
</feature>